<dbReference type="InterPro" id="IPR050090">
    <property type="entry name" value="Tyrosine_recombinase_XerCD"/>
</dbReference>
<feature type="domain" description="Tyr recombinase" evidence="2">
    <location>
        <begin position="117"/>
        <end position="303"/>
    </location>
</feature>
<gene>
    <name evidence="3" type="ORF">MM415A01297_0010</name>
</gene>
<dbReference type="Gene3D" id="1.10.443.10">
    <property type="entry name" value="Intergrase catalytic core"/>
    <property type="match status" value="1"/>
</dbReference>
<sequence length="307" mass="32992">MDTNLVVVVDDNRHLAAALAAIESANLSASSRREYTRALEAYGGDPLDIEALRTYAATCTASQKSKLSAALCHVAAAMELQIKGQATPDNAQSAQAALWRLEALKRAVKTETAKGQKTHTWLSVAEIRTLLATCDDSLAGRRDKIALALLVGAGLRRDEAVNLTFDGAKYQPVGERMRTVIAVRHGKGDKSRTVPISDALAAGLDRWAIDCGGVGNILRGFNRRGELTASLSAVGLFQIVRKHGALIGHPELSPHDLRRSFAQTGYQNGVPITQIKELLGHASIATTQRYLNLSLDLEVTASDFVPF</sequence>
<evidence type="ECO:0000256" key="1">
    <source>
        <dbReference type="ARBA" id="ARBA00023172"/>
    </source>
</evidence>
<dbReference type="InterPro" id="IPR013762">
    <property type="entry name" value="Integrase-like_cat_sf"/>
</dbReference>
<dbReference type="PROSITE" id="PS51898">
    <property type="entry name" value="TYR_RECOMBINASE"/>
    <property type="match status" value="1"/>
</dbReference>
<evidence type="ECO:0000313" key="3">
    <source>
        <dbReference type="EMBL" id="QJA77509.1"/>
    </source>
</evidence>
<dbReference type="Pfam" id="PF00589">
    <property type="entry name" value="Phage_integrase"/>
    <property type="match status" value="1"/>
</dbReference>
<dbReference type="CDD" id="cd00397">
    <property type="entry name" value="DNA_BRE_C"/>
    <property type="match status" value="1"/>
</dbReference>
<dbReference type="EMBL" id="MT142286">
    <property type="protein sequence ID" value="QJA77509.1"/>
    <property type="molecule type" value="Genomic_DNA"/>
</dbReference>
<name>A0A6M3K5N7_9ZZZZ</name>
<accession>A0A6M3K5N7</accession>
<keyword evidence="1" id="KW-0233">DNA recombination</keyword>
<reference evidence="3" key="1">
    <citation type="submission" date="2020-03" db="EMBL/GenBank/DDBJ databases">
        <title>The deep terrestrial virosphere.</title>
        <authorList>
            <person name="Holmfeldt K."/>
            <person name="Nilsson E."/>
            <person name="Simone D."/>
            <person name="Lopez-Fernandez M."/>
            <person name="Wu X."/>
            <person name="de Brujin I."/>
            <person name="Lundin D."/>
            <person name="Andersson A."/>
            <person name="Bertilsson S."/>
            <person name="Dopson M."/>
        </authorList>
    </citation>
    <scope>NUCLEOTIDE SEQUENCE</scope>
    <source>
        <strain evidence="3">MM415A01297</strain>
    </source>
</reference>
<evidence type="ECO:0000259" key="2">
    <source>
        <dbReference type="PROSITE" id="PS51898"/>
    </source>
</evidence>
<dbReference type="SUPFAM" id="SSF56349">
    <property type="entry name" value="DNA breaking-rejoining enzymes"/>
    <property type="match status" value="1"/>
</dbReference>
<dbReference type="AlphaFoldDB" id="A0A6M3K5N7"/>
<dbReference type="InterPro" id="IPR011010">
    <property type="entry name" value="DNA_brk_join_enz"/>
</dbReference>
<dbReference type="PANTHER" id="PTHR30349:SF64">
    <property type="entry name" value="PROPHAGE INTEGRASE INTD-RELATED"/>
    <property type="match status" value="1"/>
</dbReference>
<dbReference type="GO" id="GO:0003677">
    <property type="term" value="F:DNA binding"/>
    <property type="evidence" value="ECO:0007669"/>
    <property type="project" value="InterPro"/>
</dbReference>
<dbReference type="InterPro" id="IPR002104">
    <property type="entry name" value="Integrase_catalytic"/>
</dbReference>
<dbReference type="GO" id="GO:0006310">
    <property type="term" value="P:DNA recombination"/>
    <property type="evidence" value="ECO:0007669"/>
    <property type="project" value="UniProtKB-KW"/>
</dbReference>
<dbReference type="PANTHER" id="PTHR30349">
    <property type="entry name" value="PHAGE INTEGRASE-RELATED"/>
    <property type="match status" value="1"/>
</dbReference>
<protein>
    <submittedName>
        <fullName evidence="3">Putative site-specific tyrosine recombinase</fullName>
    </submittedName>
</protein>
<proteinExistence type="predicted"/>
<dbReference type="GO" id="GO:0015074">
    <property type="term" value="P:DNA integration"/>
    <property type="evidence" value="ECO:0007669"/>
    <property type="project" value="InterPro"/>
</dbReference>
<organism evidence="3">
    <name type="scientific">viral metagenome</name>
    <dbReference type="NCBI Taxonomy" id="1070528"/>
    <lineage>
        <taxon>unclassified sequences</taxon>
        <taxon>metagenomes</taxon>
        <taxon>organismal metagenomes</taxon>
    </lineage>
</organism>